<dbReference type="EMBL" id="CM009297">
    <property type="protein sequence ID" value="KAI9390714.1"/>
    <property type="molecule type" value="Genomic_DNA"/>
</dbReference>
<name>A0ACC0SN90_POPTR</name>
<accession>A0ACC0SN90</accession>
<organism evidence="1 2">
    <name type="scientific">Populus trichocarpa</name>
    <name type="common">Western balsam poplar</name>
    <name type="synonym">Populus balsamifera subsp. trichocarpa</name>
    <dbReference type="NCBI Taxonomy" id="3694"/>
    <lineage>
        <taxon>Eukaryota</taxon>
        <taxon>Viridiplantae</taxon>
        <taxon>Streptophyta</taxon>
        <taxon>Embryophyta</taxon>
        <taxon>Tracheophyta</taxon>
        <taxon>Spermatophyta</taxon>
        <taxon>Magnoliopsida</taxon>
        <taxon>eudicotyledons</taxon>
        <taxon>Gunneridae</taxon>
        <taxon>Pentapetalae</taxon>
        <taxon>rosids</taxon>
        <taxon>fabids</taxon>
        <taxon>Malpighiales</taxon>
        <taxon>Salicaceae</taxon>
        <taxon>Saliceae</taxon>
        <taxon>Populus</taxon>
    </lineage>
</organism>
<evidence type="ECO:0000313" key="1">
    <source>
        <dbReference type="EMBL" id="KAI9390714.1"/>
    </source>
</evidence>
<sequence>MLHYYKATIVLSCLVASDNRLFLQTTIILSCLIPGNNRLLHHGSTVWDSYNRLLHHGSTVWSYLITSDFWHPHSGNLSSMVN</sequence>
<dbReference type="Proteomes" id="UP000006729">
    <property type="component" value="Chromosome 8"/>
</dbReference>
<protein>
    <submittedName>
        <fullName evidence="1">Uncharacterized protein</fullName>
    </submittedName>
</protein>
<proteinExistence type="predicted"/>
<gene>
    <name evidence="1" type="ORF">POPTR_008G210873v4</name>
</gene>
<keyword evidence="2" id="KW-1185">Reference proteome</keyword>
<evidence type="ECO:0000313" key="2">
    <source>
        <dbReference type="Proteomes" id="UP000006729"/>
    </source>
</evidence>
<reference evidence="1 2" key="1">
    <citation type="journal article" date="2006" name="Science">
        <title>The genome of black cottonwood, Populus trichocarpa (Torr. &amp; Gray).</title>
        <authorList>
            <person name="Tuskan G.A."/>
            <person name="Difazio S."/>
            <person name="Jansson S."/>
            <person name="Bohlmann J."/>
            <person name="Grigoriev I."/>
            <person name="Hellsten U."/>
            <person name="Putnam N."/>
            <person name="Ralph S."/>
            <person name="Rombauts S."/>
            <person name="Salamov A."/>
            <person name="Schein J."/>
            <person name="Sterck L."/>
            <person name="Aerts A."/>
            <person name="Bhalerao R.R."/>
            <person name="Bhalerao R.P."/>
            <person name="Blaudez D."/>
            <person name="Boerjan W."/>
            <person name="Brun A."/>
            <person name="Brunner A."/>
            <person name="Busov V."/>
            <person name="Campbell M."/>
            <person name="Carlson J."/>
            <person name="Chalot M."/>
            <person name="Chapman J."/>
            <person name="Chen G.L."/>
            <person name="Cooper D."/>
            <person name="Coutinho P.M."/>
            <person name="Couturier J."/>
            <person name="Covert S."/>
            <person name="Cronk Q."/>
            <person name="Cunningham R."/>
            <person name="Davis J."/>
            <person name="Degroeve S."/>
            <person name="Dejardin A."/>
            <person name="Depamphilis C."/>
            <person name="Detter J."/>
            <person name="Dirks B."/>
            <person name="Dubchak I."/>
            <person name="Duplessis S."/>
            <person name="Ehlting J."/>
            <person name="Ellis B."/>
            <person name="Gendler K."/>
            <person name="Goodstein D."/>
            <person name="Gribskov M."/>
            <person name="Grimwood J."/>
            <person name="Groover A."/>
            <person name="Gunter L."/>
            <person name="Hamberger B."/>
            <person name="Heinze B."/>
            <person name="Helariutta Y."/>
            <person name="Henrissat B."/>
            <person name="Holligan D."/>
            <person name="Holt R."/>
            <person name="Huang W."/>
            <person name="Islam-Faridi N."/>
            <person name="Jones S."/>
            <person name="Jones-Rhoades M."/>
            <person name="Jorgensen R."/>
            <person name="Joshi C."/>
            <person name="Kangasjarvi J."/>
            <person name="Karlsson J."/>
            <person name="Kelleher C."/>
            <person name="Kirkpatrick R."/>
            <person name="Kirst M."/>
            <person name="Kohler A."/>
            <person name="Kalluri U."/>
            <person name="Larimer F."/>
            <person name="Leebens-Mack J."/>
            <person name="Leple J.C."/>
            <person name="Locascio P."/>
            <person name="Lou Y."/>
            <person name="Lucas S."/>
            <person name="Martin F."/>
            <person name="Montanini B."/>
            <person name="Napoli C."/>
            <person name="Nelson D.R."/>
            <person name="Nelson C."/>
            <person name="Nieminen K."/>
            <person name="Nilsson O."/>
            <person name="Pereda V."/>
            <person name="Peter G."/>
            <person name="Philippe R."/>
            <person name="Pilate G."/>
            <person name="Poliakov A."/>
            <person name="Razumovskaya J."/>
            <person name="Richardson P."/>
            <person name="Rinaldi C."/>
            <person name="Ritland K."/>
            <person name="Rouze P."/>
            <person name="Ryaboy D."/>
            <person name="Schmutz J."/>
            <person name="Schrader J."/>
            <person name="Segerman B."/>
            <person name="Shin H."/>
            <person name="Siddiqui A."/>
            <person name="Sterky F."/>
            <person name="Terry A."/>
            <person name="Tsai C.J."/>
            <person name="Uberbacher E."/>
            <person name="Unneberg P."/>
            <person name="Vahala J."/>
            <person name="Wall K."/>
            <person name="Wessler S."/>
            <person name="Yang G."/>
            <person name="Yin T."/>
            <person name="Douglas C."/>
            <person name="Marra M."/>
            <person name="Sandberg G."/>
            <person name="Van de Peer Y."/>
            <person name="Rokhsar D."/>
        </authorList>
    </citation>
    <scope>NUCLEOTIDE SEQUENCE [LARGE SCALE GENOMIC DNA]</scope>
    <source>
        <strain evidence="2">cv. Nisqually</strain>
    </source>
</reference>
<comment type="caution">
    <text evidence="1">The sequence shown here is derived from an EMBL/GenBank/DDBJ whole genome shotgun (WGS) entry which is preliminary data.</text>
</comment>